<dbReference type="RefSeq" id="WP_184153600.1">
    <property type="nucleotide sequence ID" value="NZ_JACHKA010000001.1"/>
</dbReference>
<protein>
    <recommendedName>
        <fullName evidence="3">Polysaccharide deacetylase</fullName>
    </recommendedName>
</protein>
<accession>A0ABR6NG64</accession>
<evidence type="ECO:0000313" key="2">
    <source>
        <dbReference type="Proteomes" id="UP001138540"/>
    </source>
</evidence>
<keyword evidence="2" id="KW-1185">Reference proteome</keyword>
<evidence type="ECO:0008006" key="3">
    <source>
        <dbReference type="Google" id="ProtNLM"/>
    </source>
</evidence>
<dbReference type="SUPFAM" id="SSF88713">
    <property type="entry name" value="Glycoside hydrolase/deacetylase"/>
    <property type="match status" value="1"/>
</dbReference>
<sequence length="369" mass="39500">MIGQGATTNVYLTVDTELSSLHFRRHGVAGLEANFASSILGRTEAGDFGILYQMERLDAFGLKGIFFVDTLVALVAGQEMVDRIVRPILEAGHDVQLHAHAEWLGRSKSGPTDGRGGRNMADFPLEDQVRILDYGIERLLAAGAPMPVAFRAGNYGANDDTLRALARVGIACDTSYSPDYAGSVCGITLPRETTAPVLHAGVIEVPVSAIAGPSGGSRHAQITALSAQEMIAALAYAALNHQAAFTIVSHSFELLCRQRTRPNRIVVRRFDRLCEVIASSPRLRSATYADDPPRPEPAGEGVDWLPHSLARTLVRTGEQAVSNGLYGEQVAGMPVSAAAPAFTVRDRLIAPLQTLTPLQQIALDILMAV</sequence>
<evidence type="ECO:0000313" key="1">
    <source>
        <dbReference type="EMBL" id="MBB5986275.1"/>
    </source>
</evidence>
<dbReference type="Gene3D" id="3.20.20.370">
    <property type="entry name" value="Glycoside hydrolase/deacetylase"/>
    <property type="match status" value="1"/>
</dbReference>
<dbReference type="InterPro" id="IPR011330">
    <property type="entry name" value="Glyco_hydro/deAcase_b/a-brl"/>
</dbReference>
<dbReference type="CDD" id="cd10933">
    <property type="entry name" value="CE4_u9"/>
    <property type="match status" value="1"/>
</dbReference>
<proteinExistence type="predicted"/>
<name>A0ABR6NG64_9SPHN</name>
<dbReference type="Proteomes" id="UP001138540">
    <property type="component" value="Unassembled WGS sequence"/>
</dbReference>
<comment type="caution">
    <text evidence="1">The sequence shown here is derived from an EMBL/GenBank/DDBJ whole genome shotgun (WGS) entry which is preliminary data.</text>
</comment>
<reference evidence="1 2" key="1">
    <citation type="submission" date="2020-08" db="EMBL/GenBank/DDBJ databases">
        <title>Exploring microbial biodiversity for novel pathways involved in the catabolism of aromatic compounds derived from lignin.</title>
        <authorList>
            <person name="Elkins J."/>
        </authorList>
    </citation>
    <scope>NUCLEOTIDE SEQUENCE [LARGE SCALE GENOMIC DNA]</scope>
    <source>
        <strain evidence="1 2">B1D3A</strain>
    </source>
</reference>
<gene>
    <name evidence="1" type="ORF">HNP60_002249</name>
</gene>
<dbReference type="EMBL" id="JACHKA010000001">
    <property type="protein sequence ID" value="MBB5986275.1"/>
    <property type="molecule type" value="Genomic_DNA"/>
</dbReference>
<organism evidence="1 2">
    <name type="scientific">Sphingobium lignivorans</name>
    <dbReference type="NCBI Taxonomy" id="2735886"/>
    <lineage>
        <taxon>Bacteria</taxon>
        <taxon>Pseudomonadati</taxon>
        <taxon>Pseudomonadota</taxon>
        <taxon>Alphaproteobacteria</taxon>
        <taxon>Sphingomonadales</taxon>
        <taxon>Sphingomonadaceae</taxon>
        <taxon>Sphingobium</taxon>
    </lineage>
</organism>